<protein>
    <submittedName>
        <fullName evidence="2">Uncharacterized protein</fullName>
    </submittedName>
</protein>
<feature type="compositionally biased region" description="Acidic residues" evidence="1">
    <location>
        <begin position="728"/>
        <end position="741"/>
    </location>
</feature>
<sequence length="741" mass="82486">MAPTHPSRSLPSSTRTPTPPFTHPPPARAQQPVWPSQAAAAPLPLRPMLRHQQLAPWQAPKTDKLFAAPTGVDTNTDGESETRAEGVAGPSWGCPPHHPEESNEVLPADDRYLGVWINDAQKDDCNWYLLQGALPCFIIQELPEAEQRHEEASENFFHRYRYTNTEYNLVPHASPLLNLSLWIDLATEAPLMKRRMIIGGLRSPSLTVAGMEFAKKTWELQDKVLRAKAGSETNVQPGGEVSIDPARAPWLRAPEIIQSGPGPWMTFREHLEDDSDEPFMLQLGQRSDEQYLGDGDVMFWDRAHNHRLIFEGTPALEEGAWLTTSAEFGQPVPKWPFKKRNDRGGFKDTSRSEWMYPHEKPHPTNVGRVLIAPEPRHLPELKGGHYEEAAGAWAQKEDKSDGVSLGPGFDVEMEGVEADHDNGREGRNKGLELIPPAAPDARAPPPLPKHYSVYQPLLRATTPQRLALIVNRSLLKAPPLVPPARVRNPPSSMNNVLASSSSRPMDQWAPPSAPSFGDRSYPSSSTSLAFQFSLRSKVAIPGPTPSNSSPTAAFNYEVRLQPTQLLAFPEPRTTPSLLPIAFSKSGSAPPSFLSTEVPIAARATNEVKNPFPGSSSWKMYPARNHDGLESPPGRTPLDVNEHQVATLEPVTNVEMPLVSVYQRLDVPLEERIREVKERRKRQHKRAERRVNREAREAAARREKEERILQVALLQDAAAQPAPALAPEEPYEEPPYPEDFYS</sequence>
<feature type="region of interest" description="Disordered" evidence="1">
    <location>
        <begin position="716"/>
        <end position="741"/>
    </location>
</feature>
<feature type="region of interest" description="Disordered" evidence="1">
    <location>
        <begin position="333"/>
        <end position="360"/>
    </location>
</feature>
<feature type="region of interest" description="Disordered" evidence="1">
    <location>
        <begin position="59"/>
        <end position="104"/>
    </location>
</feature>
<feature type="region of interest" description="Disordered" evidence="1">
    <location>
        <begin position="479"/>
        <end position="520"/>
    </location>
</feature>
<feature type="region of interest" description="Disordered" evidence="1">
    <location>
        <begin position="676"/>
        <end position="703"/>
    </location>
</feature>
<keyword evidence="3" id="KW-1185">Reference proteome</keyword>
<evidence type="ECO:0000313" key="2">
    <source>
        <dbReference type="EMBL" id="KAJ7026080.1"/>
    </source>
</evidence>
<name>A0AAD6SH83_9AGAR</name>
<feature type="compositionally biased region" description="Basic residues" evidence="1">
    <location>
        <begin position="678"/>
        <end position="687"/>
    </location>
</feature>
<feature type="compositionally biased region" description="Low complexity" evidence="1">
    <location>
        <begin position="1"/>
        <end position="16"/>
    </location>
</feature>
<feature type="compositionally biased region" description="Basic and acidic residues" evidence="1">
    <location>
        <begin position="342"/>
        <end position="360"/>
    </location>
</feature>
<accession>A0AAD6SH83</accession>
<organism evidence="2 3">
    <name type="scientific">Mycena alexandri</name>
    <dbReference type="NCBI Taxonomy" id="1745969"/>
    <lineage>
        <taxon>Eukaryota</taxon>
        <taxon>Fungi</taxon>
        <taxon>Dikarya</taxon>
        <taxon>Basidiomycota</taxon>
        <taxon>Agaricomycotina</taxon>
        <taxon>Agaricomycetes</taxon>
        <taxon>Agaricomycetidae</taxon>
        <taxon>Agaricales</taxon>
        <taxon>Marasmiineae</taxon>
        <taxon>Mycenaceae</taxon>
        <taxon>Mycena</taxon>
    </lineage>
</organism>
<evidence type="ECO:0000256" key="1">
    <source>
        <dbReference type="SAM" id="MobiDB-lite"/>
    </source>
</evidence>
<feature type="compositionally biased region" description="Basic and acidic residues" evidence="1">
    <location>
        <begin position="688"/>
        <end position="703"/>
    </location>
</feature>
<feature type="compositionally biased region" description="Low complexity" evidence="1">
    <location>
        <begin position="491"/>
        <end position="502"/>
    </location>
</feature>
<dbReference type="AlphaFoldDB" id="A0AAD6SH83"/>
<feature type="compositionally biased region" description="Low complexity" evidence="1">
    <location>
        <begin position="716"/>
        <end position="727"/>
    </location>
</feature>
<feature type="compositionally biased region" description="Pro residues" evidence="1">
    <location>
        <begin position="17"/>
        <end position="27"/>
    </location>
</feature>
<comment type="caution">
    <text evidence="2">The sequence shown here is derived from an EMBL/GenBank/DDBJ whole genome shotgun (WGS) entry which is preliminary data.</text>
</comment>
<proteinExistence type="predicted"/>
<dbReference type="EMBL" id="JARJCM010000144">
    <property type="protein sequence ID" value="KAJ7026080.1"/>
    <property type="molecule type" value="Genomic_DNA"/>
</dbReference>
<evidence type="ECO:0000313" key="3">
    <source>
        <dbReference type="Proteomes" id="UP001218188"/>
    </source>
</evidence>
<gene>
    <name evidence="2" type="ORF">C8F04DRAFT_1268551</name>
</gene>
<dbReference type="Proteomes" id="UP001218188">
    <property type="component" value="Unassembled WGS sequence"/>
</dbReference>
<reference evidence="2" key="1">
    <citation type="submission" date="2023-03" db="EMBL/GenBank/DDBJ databases">
        <title>Massive genome expansion in bonnet fungi (Mycena s.s.) driven by repeated elements and novel gene families across ecological guilds.</title>
        <authorList>
            <consortium name="Lawrence Berkeley National Laboratory"/>
            <person name="Harder C.B."/>
            <person name="Miyauchi S."/>
            <person name="Viragh M."/>
            <person name="Kuo A."/>
            <person name="Thoen E."/>
            <person name="Andreopoulos B."/>
            <person name="Lu D."/>
            <person name="Skrede I."/>
            <person name="Drula E."/>
            <person name="Henrissat B."/>
            <person name="Morin E."/>
            <person name="Kohler A."/>
            <person name="Barry K."/>
            <person name="LaButti K."/>
            <person name="Morin E."/>
            <person name="Salamov A."/>
            <person name="Lipzen A."/>
            <person name="Mereny Z."/>
            <person name="Hegedus B."/>
            <person name="Baldrian P."/>
            <person name="Stursova M."/>
            <person name="Weitz H."/>
            <person name="Taylor A."/>
            <person name="Grigoriev I.V."/>
            <person name="Nagy L.G."/>
            <person name="Martin F."/>
            <person name="Kauserud H."/>
        </authorList>
    </citation>
    <scope>NUCLEOTIDE SEQUENCE</scope>
    <source>
        <strain evidence="2">CBHHK200</strain>
    </source>
</reference>
<feature type="region of interest" description="Disordered" evidence="1">
    <location>
        <begin position="1"/>
        <end position="41"/>
    </location>
</feature>